<comment type="caution">
    <text evidence="2">The sequence shown here is derived from an EMBL/GenBank/DDBJ whole genome shotgun (WGS) entry which is preliminary data.</text>
</comment>
<feature type="region of interest" description="Disordered" evidence="1">
    <location>
        <begin position="30"/>
        <end position="52"/>
    </location>
</feature>
<dbReference type="AlphaFoldDB" id="A0A4R1YVK7"/>
<evidence type="ECO:0000313" key="2">
    <source>
        <dbReference type="EMBL" id="TCM85172.1"/>
    </source>
</evidence>
<reference evidence="2 3" key="1">
    <citation type="submission" date="2019-03" db="EMBL/GenBank/DDBJ databases">
        <title>Genomic Encyclopedia of Type Strains, Phase IV (KMG-IV): sequencing the most valuable type-strain genomes for metagenomic binning, comparative biology and taxonomic classification.</title>
        <authorList>
            <person name="Goeker M."/>
        </authorList>
    </citation>
    <scope>NUCLEOTIDE SEQUENCE [LARGE SCALE GENOMIC DNA]</scope>
    <source>
        <strain evidence="2 3">DSM 21153</strain>
    </source>
</reference>
<organism evidence="2 3">
    <name type="scientific">Rhodovulum steppense</name>
    <dbReference type="NCBI Taxonomy" id="540251"/>
    <lineage>
        <taxon>Bacteria</taxon>
        <taxon>Pseudomonadati</taxon>
        <taxon>Pseudomonadota</taxon>
        <taxon>Alphaproteobacteria</taxon>
        <taxon>Rhodobacterales</taxon>
        <taxon>Paracoccaceae</taxon>
        <taxon>Rhodovulum</taxon>
    </lineage>
</organism>
<keyword evidence="3" id="KW-1185">Reference proteome</keyword>
<name>A0A4R1YVK7_9RHOB</name>
<gene>
    <name evidence="2" type="ORF">EV216_10823</name>
</gene>
<dbReference type="Proteomes" id="UP000295277">
    <property type="component" value="Unassembled WGS sequence"/>
</dbReference>
<dbReference type="EMBL" id="SLVM01000008">
    <property type="protein sequence ID" value="TCM85172.1"/>
    <property type="molecule type" value="Genomic_DNA"/>
</dbReference>
<proteinExistence type="predicted"/>
<evidence type="ECO:0000256" key="1">
    <source>
        <dbReference type="SAM" id="MobiDB-lite"/>
    </source>
</evidence>
<protein>
    <submittedName>
        <fullName evidence="2">Uncharacterized protein</fullName>
    </submittedName>
</protein>
<accession>A0A4R1YVK7</accession>
<evidence type="ECO:0000313" key="3">
    <source>
        <dbReference type="Proteomes" id="UP000295277"/>
    </source>
</evidence>
<sequence length="52" mass="6164">MRAKIEPTELRRRFTVNVERATRIFVPRTGQYLDRDGRPMADAQKESIDDRT</sequence>
<feature type="compositionally biased region" description="Basic and acidic residues" evidence="1">
    <location>
        <begin position="33"/>
        <end position="52"/>
    </location>
</feature>